<keyword evidence="4" id="KW-0808">Transferase</keyword>
<dbReference type="SUPFAM" id="SSF56112">
    <property type="entry name" value="Protein kinase-like (PK-like)"/>
    <property type="match status" value="1"/>
</dbReference>
<dbReference type="STRING" id="980251.GCA_001642875_03289"/>
<dbReference type="OrthoDB" id="9795390at2"/>
<feature type="transmembrane region" description="Helical" evidence="2">
    <location>
        <begin position="510"/>
        <end position="529"/>
    </location>
</feature>
<dbReference type="PANTHER" id="PTHR10566">
    <property type="entry name" value="CHAPERONE-ACTIVITY OF BC1 COMPLEX CABC1 -RELATED"/>
    <property type="match status" value="1"/>
</dbReference>
<gene>
    <name evidence="4" type="primary">ubiB_2</name>
    <name evidence="4" type="ORF">MFFC18_16880</name>
</gene>
<dbReference type="EMBL" id="CP042912">
    <property type="protein sequence ID" value="QEG21828.1"/>
    <property type="molecule type" value="Genomic_DNA"/>
</dbReference>
<sequence length="578" mass="64990">MKRTIPSIPQLYRNAMRWTEIASVLSKYGLAGWLSRFNIDFISDRLKAPDGEVLSKLTQEARIKSAMTELGPTFIKFGQLLSTRPDVIGPNLAKELEDLQSKAPADSFEYVKEIIEAEQGETLENLFVEFEEEPFASASIGQVHRAKIKRESTWLGDDPGANDSPIMDVVVKVRHKGIERAVETDLDILAGLAQLAERLDDFKNYQPTKIVAEMSRTMRRELDFERERNNLNQFRAIFANDKGIVIPEPFSRLSSTRMLTMSFLPGTRLNIYDGNPVNGITGSDIAREGAHRYLDMIFNHGFYHADPHPGNLMVMDDGTIGMLDFGMVGRISERLREDIEAMLVAIVNEDVSMLTTLIKRVGRCPTDLNEAALSNDIADFVGQYSTQVVAQFDMANALNDFVAVVRNYKIMLPGEASMLIKVLISLEGTGRCLSPDFSLMEIMKPFQRMMVLKRLSPARQVRKMRRFYLEMEQLAEKLPQRVSNILEQVQSGSFDIHLDHRRLGPTANRLVVGLMTSALFLGSALMLSYKVPPLIFPETGPIGIHDLSFLGLTGAIVSLMMGFRLMWSIRKSGNLDED</sequence>
<reference evidence="4 5" key="1">
    <citation type="submission" date="2019-08" db="EMBL/GenBank/DDBJ databases">
        <title>Deep-cultivation of Planctomycetes and their phenomic and genomic characterization uncovers novel biology.</title>
        <authorList>
            <person name="Wiegand S."/>
            <person name="Jogler M."/>
            <person name="Boedeker C."/>
            <person name="Pinto D."/>
            <person name="Vollmers J."/>
            <person name="Rivas-Marin E."/>
            <person name="Kohn T."/>
            <person name="Peeters S.H."/>
            <person name="Heuer A."/>
            <person name="Rast P."/>
            <person name="Oberbeckmann S."/>
            <person name="Bunk B."/>
            <person name="Jeske O."/>
            <person name="Meyerdierks A."/>
            <person name="Storesund J.E."/>
            <person name="Kallscheuer N."/>
            <person name="Luecker S."/>
            <person name="Lage O.M."/>
            <person name="Pohl T."/>
            <person name="Merkel B.J."/>
            <person name="Hornburger P."/>
            <person name="Mueller R.-W."/>
            <person name="Bruemmer F."/>
            <person name="Labrenz M."/>
            <person name="Spormann A.M."/>
            <person name="Op den Camp H."/>
            <person name="Overmann J."/>
            <person name="Amann R."/>
            <person name="Jetten M.S.M."/>
            <person name="Mascher T."/>
            <person name="Medema M.H."/>
            <person name="Devos D.P."/>
            <person name="Kaster A.-K."/>
            <person name="Ovreas L."/>
            <person name="Rohde M."/>
            <person name="Galperin M.Y."/>
            <person name="Jogler C."/>
        </authorList>
    </citation>
    <scope>NUCLEOTIDE SEQUENCE [LARGE SCALE GENOMIC DNA]</scope>
    <source>
        <strain evidence="4 5">FC18</strain>
    </source>
</reference>
<dbReference type="AlphaFoldDB" id="A0A5B9P672"/>
<dbReference type="GO" id="GO:0016740">
    <property type="term" value="F:transferase activity"/>
    <property type="evidence" value="ECO:0007669"/>
    <property type="project" value="UniProtKB-KW"/>
</dbReference>
<keyword evidence="2" id="KW-0472">Membrane</keyword>
<evidence type="ECO:0000256" key="1">
    <source>
        <dbReference type="ARBA" id="ARBA00009670"/>
    </source>
</evidence>
<dbReference type="PANTHER" id="PTHR10566:SF113">
    <property type="entry name" value="PROTEIN ACTIVITY OF BC1 COMPLEX KINASE 7, CHLOROPLASTIC"/>
    <property type="match status" value="1"/>
</dbReference>
<keyword evidence="5" id="KW-1185">Reference proteome</keyword>
<accession>A0A5B9P672</accession>
<dbReference type="InterPro" id="IPR004147">
    <property type="entry name" value="ABC1_dom"/>
</dbReference>
<organism evidence="4 5">
    <name type="scientific">Mariniblastus fucicola</name>
    <dbReference type="NCBI Taxonomy" id="980251"/>
    <lineage>
        <taxon>Bacteria</taxon>
        <taxon>Pseudomonadati</taxon>
        <taxon>Planctomycetota</taxon>
        <taxon>Planctomycetia</taxon>
        <taxon>Pirellulales</taxon>
        <taxon>Pirellulaceae</taxon>
        <taxon>Mariniblastus</taxon>
    </lineage>
</organism>
<name>A0A5B9P672_9BACT</name>
<dbReference type="RefSeq" id="WP_075085502.1">
    <property type="nucleotide sequence ID" value="NZ_CP042912.1"/>
</dbReference>
<evidence type="ECO:0000256" key="2">
    <source>
        <dbReference type="SAM" id="Phobius"/>
    </source>
</evidence>
<proteinExistence type="inferred from homology"/>
<dbReference type="CDD" id="cd05121">
    <property type="entry name" value="ABC1_ADCK3-like"/>
    <property type="match status" value="1"/>
</dbReference>
<dbReference type="InterPro" id="IPR050154">
    <property type="entry name" value="UbiB_kinase"/>
</dbReference>
<protein>
    <recommendedName>
        <fullName evidence="3">ABC1 atypical kinase-like domain-containing protein</fullName>
    </recommendedName>
</protein>
<dbReference type="Pfam" id="PF03109">
    <property type="entry name" value="ABC1"/>
    <property type="match status" value="1"/>
</dbReference>
<evidence type="ECO:0000313" key="5">
    <source>
        <dbReference type="Proteomes" id="UP000322214"/>
    </source>
</evidence>
<comment type="similarity">
    <text evidence="1">Belongs to the protein kinase superfamily. ADCK protein kinase family.</text>
</comment>
<feature type="transmembrane region" description="Helical" evidence="2">
    <location>
        <begin position="549"/>
        <end position="567"/>
    </location>
</feature>
<evidence type="ECO:0000313" key="4">
    <source>
        <dbReference type="EMBL" id="QEG21828.1"/>
    </source>
</evidence>
<dbReference type="InterPro" id="IPR011009">
    <property type="entry name" value="Kinase-like_dom_sf"/>
</dbReference>
<evidence type="ECO:0000259" key="3">
    <source>
        <dbReference type="Pfam" id="PF03109"/>
    </source>
</evidence>
<keyword evidence="2" id="KW-0812">Transmembrane</keyword>
<feature type="domain" description="ABC1 atypical kinase-like" evidence="3">
    <location>
        <begin position="99"/>
        <end position="354"/>
    </location>
</feature>
<keyword evidence="2" id="KW-1133">Transmembrane helix</keyword>
<dbReference type="Proteomes" id="UP000322214">
    <property type="component" value="Chromosome"/>
</dbReference>
<dbReference type="KEGG" id="mff:MFFC18_16880"/>